<evidence type="ECO:0000313" key="3">
    <source>
        <dbReference type="Proteomes" id="UP001153954"/>
    </source>
</evidence>
<accession>A0AAU9TI79</accession>
<dbReference type="FunFam" id="2.60.40.10:FF:000437">
    <property type="entry name" value="Beat-IIIc, isoform A"/>
    <property type="match status" value="1"/>
</dbReference>
<dbReference type="PROSITE" id="PS50835">
    <property type="entry name" value="IG_LIKE"/>
    <property type="match status" value="1"/>
</dbReference>
<proteinExistence type="predicted"/>
<dbReference type="Proteomes" id="UP001153954">
    <property type="component" value="Unassembled WGS sequence"/>
</dbReference>
<dbReference type="SUPFAM" id="SSF48726">
    <property type="entry name" value="Immunoglobulin"/>
    <property type="match status" value="1"/>
</dbReference>
<keyword evidence="3" id="KW-1185">Reference proteome</keyword>
<evidence type="ECO:0000313" key="2">
    <source>
        <dbReference type="EMBL" id="CAH2085222.1"/>
    </source>
</evidence>
<evidence type="ECO:0000259" key="1">
    <source>
        <dbReference type="PROSITE" id="PS50835"/>
    </source>
</evidence>
<name>A0AAU9TI79_EUPED</name>
<gene>
    <name evidence="2" type="ORF">EEDITHA_LOCUS1722</name>
</gene>
<dbReference type="InterPro" id="IPR007110">
    <property type="entry name" value="Ig-like_dom"/>
</dbReference>
<dbReference type="InterPro" id="IPR036179">
    <property type="entry name" value="Ig-like_dom_sf"/>
</dbReference>
<organism evidence="2 3">
    <name type="scientific">Euphydryas editha</name>
    <name type="common">Edith's checkerspot</name>
    <dbReference type="NCBI Taxonomy" id="104508"/>
    <lineage>
        <taxon>Eukaryota</taxon>
        <taxon>Metazoa</taxon>
        <taxon>Ecdysozoa</taxon>
        <taxon>Arthropoda</taxon>
        <taxon>Hexapoda</taxon>
        <taxon>Insecta</taxon>
        <taxon>Pterygota</taxon>
        <taxon>Neoptera</taxon>
        <taxon>Endopterygota</taxon>
        <taxon>Lepidoptera</taxon>
        <taxon>Glossata</taxon>
        <taxon>Ditrysia</taxon>
        <taxon>Papilionoidea</taxon>
        <taxon>Nymphalidae</taxon>
        <taxon>Nymphalinae</taxon>
        <taxon>Euphydryas</taxon>
    </lineage>
</organism>
<protein>
    <recommendedName>
        <fullName evidence="1">Ig-like domain-containing protein</fullName>
    </recommendedName>
</protein>
<dbReference type="PANTHER" id="PTHR21261">
    <property type="entry name" value="BEAT PROTEIN"/>
    <property type="match status" value="1"/>
</dbReference>
<dbReference type="AlphaFoldDB" id="A0AAU9TI79"/>
<sequence length="154" mass="16820">MAESHVFDSSGLVAFSCVFPIAPQKDLKAIVSGVTSLKDVQLLVEPSTVIMGGTAALICHRDMQGAPLYSVKWYRGNHEFFRYTPLEDPETRVFGLPGIYVDMNRSNGTQVLLRRLELGLAGNFSCEVTADSPSFATQIATKFIDVIGEDCSNL</sequence>
<feature type="domain" description="Ig-like" evidence="1">
    <location>
        <begin position="23"/>
        <end position="136"/>
    </location>
</feature>
<reference evidence="2" key="1">
    <citation type="submission" date="2022-03" db="EMBL/GenBank/DDBJ databases">
        <authorList>
            <person name="Tunstrom K."/>
        </authorList>
    </citation>
    <scope>NUCLEOTIDE SEQUENCE</scope>
</reference>
<comment type="caution">
    <text evidence="2">The sequence shown here is derived from an EMBL/GenBank/DDBJ whole genome shotgun (WGS) entry which is preliminary data.</text>
</comment>
<dbReference type="EMBL" id="CAKOGL010000004">
    <property type="protein sequence ID" value="CAH2085222.1"/>
    <property type="molecule type" value="Genomic_DNA"/>
</dbReference>
<dbReference type="PANTHER" id="PTHR21261:SF15">
    <property type="entry name" value="BEATEN PATH IIIA, ISOFORM D-RELATED"/>
    <property type="match status" value="1"/>
</dbReference>